<organism evidence="7 8">
    <name type="scientific">Nannocystis pusilla</name>
    <dbReference type="NCBI Taxonomy" id="889268"/>
    <lineage>
        <taxon>Bacteria</taxon>
        <taxon>Pseudomonadati</taxon>
        <taxon>Myxococcota</taxon>
        <taxon>Polyangia</taxon>
        <taxon>Nannocystales</taxon>
        <taxon>Nannocystaceae</taxon>
        <taxon>Nannocystis</taxon>
    </lineage>
</organism>
<dbReference type="EMBL" id="JAIRAU010000056">
    <property type="protein sequence ID" value="MBZ5715111.1"/>
    <property type="molecule type" value="Genomic_DNA"/>
</dbReference>
<evidence type="ECO:0000256" key="5">
    <source>
        <dbReference type="RuleBase" id="RU003322"/>
    </source>
</evidence>
<dbReference type="Proteomes" id="UP001139031">
    <property type="component" value="Unassembled WGS sequence"/>
</dbReference>
<dbReference type="InterPro" id="IPR029048">
    <property type="entry name" value="HSP70_C_sf"/>
</dbReference>
<dbReference type="PRINTS" id="PR00301">
    <property type="entry name" value="HEATSHOCK70"/>
</dbReference>
<evidence type="ECO:0000256" key="4">
    <source>
        <dbReference type="ARBA" id="ARBA00023186"/>
    </source>
</evidence>
<dbReference type="PROSITE" id="PS01036">
    <property type="entry name" value="HSP70_3"/>
    <property type="match status" value="1"/>
</dbReference>
<dbReference type="Pfam" id="PF00012">
    <property type="entry name" value="HSP70"/>
    <property type="match status" value="1"/>
</dbReference>
<dbReference type="InterPro" id="IPR018181">
    <property type="entry name" value="Heat_shock_70_CS"/>
</dbReference>
<feature type="region of interest" description="Disordered" evidence="6">
    <location>
        <begin position="635"/>
        <end position="659"/>
    </location>
</feature>
<dbReference type="GO" id="GO:0016787">
    <property type="term" value="F:hydrolase activity"/>
    <property type="evidence" value="ECO:0007669"/>
    <property type="project" value="UniProtKB-KW"/>
</dbReference>
<dbReference type="Gene3D" id="2.60.34.10">
    <property type="entry name" value="Substrate Binding Domain Of DNAk, Chain A, domain 1"/>
    <property type="match status" value="1"/>
</dbReference>
<protein>
    <submittedName>
        <fullName evidence="7">Fe-S protein assembly chaperone HscA</fullName>
        <ecNumber evidence="7">3.6.4.-</ecNumber>
    </submittedName>
</protein>
<dbReference type="InterPro" id="IPR043129">
    <property type="entry name" value="ATPase_NBD"/>
</dbReference>
<evidence type="ECO:0000256" key="2">
    <source>
        <dbReference type="ARBA" id="ARBA00022741"/>
    </source>
</evidence>
<dbReference type="Gene3D" id="3.30.420.40">
    <property type="match status" value="2"/>
</dbReference>
<dbReference type="Gene3D" id="1.20.1270.10">
    <property type="match status" value="1"/>
</dbReference>
<keyword evidence="7" id="KW-0378">Hydrolase</keyword>
<evidence type="ECO:0000313" key="8">
    <source>
        <dbReference type="Proteomes" id="UP001139031"/>
    </source>
</evidence>
<name>A0ABS7U4A6_9BACT</name>
<keyword evidence="3 5" id="KW-0067">ATP-binding</keyword>
<dbReference type="PANTHER" id="PTHR19375">
    <property type="entry name" value="HEAT SHOCK PROTEIN 70KDA"/>
    <property type="match status" value="1"/>
</dbReference>
<dbReference type="InterPro" id="IPR010236">
    <property type="entry name" value="ISC_FeS_clus_asmbl_HscA"/>
</dbReference>
<dbReference type="EC" id="3.6.4.-" evidence="7"/>
<evidence type="ECO:0000256" key="3">
    <source>
        <dbReference type="ARBA" id="ARBA00022840"/>
    </source>
</evidence>
<evidence type="ECO:0000256" key="1">
    <source>
        <dbReference type="ARBA" id="ARBA00007381"/>
    </source>
</evidence>
<proteinExistence type="inferred from homology"/>
<accession>A0ABS7U4A6</accession>
<evidence type="ECO:0000313" key="7">
    <source>
        <dbReference type="EMBL" id="MBZ5715111.1"/>
    </source>
</evidence>
<sequence length="659" mass="70563">MTSVSIHDTGALFQIAEPTDQRRAQRRPGRGIGIDLGTTNSLVALAPHGAAPRVLRDSSGSGLVPSVVAYTADPPLVGRAAQALQAEHPAQVVSSVKRLMGRGLADITFAHPYHLSEETPGLLRLDIGSADAPRRVTPTEVSAAILRELKLRAEAELGEPCDGAVITVPAYFDDAQRQATRDAGRIAGLQVYRLLAEPTAAALAYGLDRGGEGLFAVYDLGGGTFDVSILRLHKGVFQVLATGGDSALGGDDFDRALAAHLLKKSGVAEPSRHQLDGARLAARAAKERLTEETVTRVTLAGLPELELTRGEFEALIEPLAQRTLRACRQALKDAGLRAPELDGVVLVGGSTRVPKVRELVAEAFKRPPLADIDPDEVVAWGAAIQADILSGSAREGVTLLDVVPLSLGLETMGGIVEKIIPRNATIPIAARQVFTNYAEHQTGMVIHVVQGERELARDCRSLARFDLKGIPRLPPSMARVEVTFQLDADALLTVSARELMTGVRQSVEVKPTYGLSEEEVDRLVMDSLDHAGDDYARRNAAEARVELGRVVLALRTALAEVGHLRELLPDDERARLEAALAAADAAMADPDALADPLNRARTALEKVSEPFARRRMERALNAGMAGKSLHDIERALADDEALHEKRAGHTPELLEPEEP</sequence>
<comment type="similarity">
    <text evidence="1 5">Belongs to the heat shock protein 70 family.</text>
</comment>
<dbReference type="Gene3D" id="3.90.640.10">
    <property type="entry name" value="Actin, Chain A, domain 4"/>
    <property type="match status" value="1"/>
</dbReference>
<dbReference type="NCBIfam" id="NF003520">
    <property type="entry name" value="PRK05183.1"/>
    <property type="match status" value="1"/>
</dbReference>
<evidence type="ECO:0000256" key="6">
    <source>
        <dbReference type="SAM" id="MobiDB-lite"/>
    </source>
</evidence>
<dbReference type="InterPro" id="IPR013126">
    <property type="entry name" value="Hsp_70_fam"/>
</dbReference>
<dbReference type="PROSITE" id="PS00329">
    <property type="entry name" value="HSP70_2"/>
    <property type="match status" value="1"/>
</dbReference>
<keyword evidence="4" id="KW-0143">Chaperone</keyword>
<dbReference type="SUPFAM" id="SSF53067">
    <property type="entry name" value="Actin-like ATPase domain"/>
    <property type="match status" value="2"/>
</dbReference>
<gene>
    <name evidence="7" type="primary">hscA</name>
    <name evidence="7" type="ORF">K7C98_38250</name>
</gene>
<feature type="compositionally biased region" description="Basic and acidic residues" evidence="6">
    <location>
        <begin position="635"/>
        <end position="649"/>
    </location>
</feature>
<dbReference type="PROSITE" id="PS00297">
    <property type="entry name" value="HSP70_1"/>
    <property type="match status" value="1"/>
</dbReference>
<reference evidence="7" key="1">
    <citation type="submission" date="2021-08" db="EMBL/GenBank/DDBJ databases">
        <authorList>
            <person name="Stevens D.C."/>
        </authorList>
    </citation>
    <scope>NUCLEOTIDE SEQUENCE</scope>
    <source>
        <strain evidence="7">DSM 53165</strain>
    </source>
</reference>
<dbReference type="SUPFAM" id="SSF100934">
    <property type="entry name" value="Heat shock protein 70kD (HSP70), C-terminal subdomain"/>
    <property type="match status" value="1"/>
</dbReference>
<dbReference type="RefSeq" id="WP_224196853.1">
    <property type="nucleotide sequence ID" value="NZ_JAIRAU010000056.1"/>
</dbReference>
<dbReference type="NCBIfam" id="TIGR01991">
    <property type="entry name" value="HscA"/>
    <property type="match status" value="1"/>
</dbReference>
<dbReference type="InterPro" id="IPR029047">
    <property type="entry name" value="HSP70_peptide-bd_sf"/>
</dbReference>
<keyword evidence="8" id="KW-1185">Reference proteome</keyword>
<keyword evidence="2 5" id="KW-0547">Nucleotide-binding</keyword>
<dbReference type="SUPFAM" id="SSF100920">
    <property type="entry name" value="Heat shock protein 70kD (HSP70), peptide-binding domain"/>
    <property type="match status" value="1"/>
</dbReference>
<comment type="caution">
    <text evidence="7">The sequence shown here is derived from an EMBL/GenBank/DDBJ whole genome shotgun (WGS) entry which is preliminary data.</text>
</comment>